<name>A0A2Z6B039_9BACT</name>
<dbReference type="GO" id="GO:0043022">
    <property type="term" value="F:ribosome binding"/>
    <property type="evidence" value="ECO:0007669"/>
    <property type="project" value="InterPro"/>
</dbReference>
<feature type="region of interest" description="Disordered" evidence="6">
    <location>
        <begin position="21"/>
        <end position="51"/>
    </location>
</feature>
<dbReference type="Pfam" id="PF01782">
    <property type="entry name" value="RimM"/>
    <property type="match status" value="1"/>
</dbReference>
<evidence type="ECO:0000313" key="10">
    <source>
        <dbReference type="Proteomes" id="UP000269883"/>
    </source>
</evidence>
<comment type="subcellular location">
    <subcellularLocation>
        <location evidence="5">Cytoplasm</location>
    </subcellularLocation>
</comment>
<comment type="subunit">
    <text evidence="5">Binds ribosomal protein uS19.</text>
</comment>
<dbReference type="KEGG" id="dfl:DFE_2138"/>
<evidence type="ECO:0000256" key="5">
    <source>
        <dbReference type="HAMAP-Rule" id="MF_00014"/>
    </source>
</evidence>
<keyword evidence="1 5" id="KW-0963">Cytoplasm</keyword>
<evidence type="ECO:0000256" key="3">
    <source>
        <dbReference type="ARBA" id="ARBA00022552"/>
    </source>
</evidence>
<dbReference type="GO" id="GO:0042274">
    <property type="term" value="P:ribosomal small subunit biogenesis"/>
    <property type="evidence" value="ECO:0007669"/>
    <property type="project" value="UniProtKB-UniRule"/>
</dbReference>
<dbReference type="SUPFAM" id="SSF50346">
    <property type="entry name" value="PRC-barrel domain"/>
    <property type="match status" value="1"/>
</dbReference>
<evidence type="ECO:0000256" key="2">
    <source>
        <dbReference type="ARBA" id="ARBA00022517"/>
    </source>
</evidence>
<evidence type="ECO:0000256" key="1">
    <source>
        <dbReference type="ARBA" id="ARBA00022490"/>
    </source>
</evidence>
<dbReference type="GO" id="GO:0005840">
    <property type="term" value="C:ribosome"/>
    <property type="evidence" value="ECO:0007669"/>
    <property type="project" value="InterPro"/>
</dbReference>
<organism evidence="9 10">
    <name type="scientific">Desulfovibrio ferrophilus</name>
    <dbReference type="NCBI Taxonomy" id="241368"/>
    <lineage>
        <taxon>Bacteria</taxon>
        <taxon>Pseudomonadati</taxon>
        <taxon>Thermodesulfobacteriota</taxon>
        <taxon>Desulfovibrionia</taxon>
        <taxon>Desulfovibrionales</taxon>
        <taxon>Desulfovibrionaceae</taxon>
        <taxon>Desulfovibrio</taxon>
    </lineage>
</organism>
<dbReference type="EMBL" id="AP017378">
    <property type="protein sequence ID" value="BBD08864.1"/>
    <property type="molecule type" value="Genomic_DNA"/>
</dbReference>
<keyword evidence="10" id="KW-1185">Reference proteome</keyword>
<dbReference type="Gene3D" id="2.30.30.240">
    <property type="entry name" value="PRC-barrel domain"/>
    <property type="match status" value="1"/>
</dbReference>
<reference evidence="9 10" key="1">
    <citation type="journal article" date="2018" name="Sci. Adv.">
        <title>Multi-heme cytochromes provide a pathway for survival in energy-limited environments.</title>
        <authorList>
            <person name="Deng X."/>
            <person name="Dohmae N."/>
            <person name="Nealson K.H."/>
            <person name="Hashimoto K."/>
            <person name="Okamoto A."/>
        </authorList>
    </citation>
    <scope>NUCLEOTIDE SEQUENCE [LARGE SCALE GENOMIC DNA]</scope>
    <source>
        <strain evidence="9 10">IS5</strain>
    </source>
</reference>
<dbReference type="Gene3D" id="2.40.30.60">
    <property type="entry name" value="RimM"/>
    <property type="match status" value="1"/>
</dbReference>
<dbReference type="GO" id="GO:0005737">
    <property type="term" value="C:cytoplasm"/>
    <property type="evidence" value="ECO:0007669"/>
    <property type="project" value="UniProtKB-SubCell"/>
</dbReference>
<evidence type="ECO:0000259" key="7">
    <source>
        <dbReference type="Pfam" id="PF01782"/>
    </source>
</evidence>
<dbReference type="PANTHER" id="PTHR33692:SF1">
    <property type="entry name" value="RIBOSOME MATURATION FACTOR RIMM"/>
    <property type="match status" value="1"/>
</dbReference>
<dbReference type="Pfam" id="PF24986">
    <property type="entry name" value="PRC_RimM"/>
    <property type="match status" value="1"/>
</dbReference>
<dbReference type="InterPro" id="IPR011961">
    <property type="entry name" value="RimM"/>
</dbReference>
<dbReference type="InterPro" id="IPR002676">
    <property type="entry name" value="RimM_N"/>
</dbReference>
<evidence type="ECO:0000256" key="4">
    <source>
        <dbReference type="ARBA" id="ARBA00023186"/>
    </source>
</evidence>
<dbReference type="PANTHER" id="PTHR33692">
    <property type="entry name" value="RIBOSOME MATURATION FACTOR RIMM"/>
    <property type="match status" value="1"/>
</dbReference>
<keyword evidence="2 5" id="KW-0690">Ribosome biogenesis</keyword>
<comment type="domain">
    <text evidence="5">The PRC barrel domain binds ribosomal protein uS19.</text>
</comment>
<keyword evidence="3 5" id="KW-0698">rRNA processing</keyword>
<dbReference type="HAMAP" id="MF_00014">
    <property type="entry name" value="Ribosome_mat_RimM"/>
    <property type="match status" value="1"/>
</dbReference>
<dbReference type="InterPro" id="IPR056792">
    <property type="entry name" value="PRC_RimM"/>
</dbReference>
<dbReference type="InterPro" id="IPR009000">
    <property type="entry name" value="Transl_B-barrel_sf"/>
</dbReference>
<accession>A0A2Z6B039</accession>
<comment type="function">
    <text evidence="5">An accessory protein needed during the final step in the assembly of 30S ribosomal subunit, possibly for assembly of the head region. Essential for efficient processing of 16S rRNA. May be needed both before and after RbfA during the maturation of 16S rRNA. It has affinity for free ribosomal 30S subunits but not for 70S ribosomes.</text>
</comment>
<comment type="similarity">
    <text evidence="5">Belongs to the RimM family.</text>
</comment>
<dbReference type="SUPFAM" id="SSF50447">
    <property type="entry name" value="Translation proteins"/>
    <property type="match status" value="1"/>
</dbReference>
<feature type="domain" description="RimM N-terminal" evidence="7">
    <location>
        <begin position="47"/>
        <end position="92"/>
    </location>
</feature>
<proteinExistence type="inferred from homology"/>
<dbReference type="InterPro" id="IPR036976">
    <property type="entry name" value="RimM_N_sf"/>
</dbReference>
<dbReference type="InterPro" id="IPR011033">
    <property type="entry name" value="PRC_barrel-like_sf"/>
</dbReference>
<sequence length="184" mass="20433">MDYHGDSPFLLDEFPEIFLRPKAPRPRPTVGAKSGKPGLKKRVAKPAAPRTRPVKIESWRPHKGRLLVFFEGIADRDAADELRGAELLVREADLPEPGEDELYLYEVEGLTVLLEDGSTLGHVRQVQLLPAGQEVWAIDTEDGREVLFPVADEFVAGVDLDEGWVTIVPPPGLLELYLNDDSSE</sequence>
<evidence type="ECO:0000313" key="9">
    <source>
        <dbReference type="EMBL" id="BBD08864.1"/>
    </source>
</evidence>
<feature type="domain" description="Ribosome maturation factor RimM PRC barrel" evidence="8">
    <location>
        <begin position="108"/>
        <end position="173"/>
    </location>
</feature>
<dbReference type="AlphaFoldDB" id="A0A2Z6B039"/>
<keyword evidence="4 5" id="KW-0143">Chaperone</keyword>
<protein>
    <recommendedName>
        <fullName evidence="5">Ribosome maturation factor RimM</fullName>
    </recommendedName>
</protein>
<dbReference type="Proteomes" id="UP000269883">
    <property type="component" value="Chromosome"/>
</dbReference>
<evidence type="ECO:0000259" key="8">
    <source>
        <dbReference type="Pfam" id="PF24986"/>
    </source>
</evidence>
<gene>
    <name evidence="5 9" type="primary">rimM</name>
    <name evidence="9" type="ORF">DFE_2138</name>
</gene>
<dbReference type="NCBIfam" id="TIGR02273">
    <property type="entry name" value="16S_RimM"/>
    <property type="match status" value="1"/>
</dbReference>
<evidence type="ECO:0000256" key="6">
    <source>
        <dbReference type="SAM" id="MobiDB-lite"/>
    </source>
</evidence>
<dbReference type="GO" id="GO:0006364">
    <property type="term" value="P:rRNA processing"/>
    <property type="evidence" value="ECO:0007669"/>
    <property type="project" value="UniProtKB-UniRule"/>
</dbReference>